<dbReference type="PIRSF" id="PIRSF000778">
    <property type="entry name" value="RpoK/RPB6"/>
    <property type="match status" value="1"/>
</dbReference>
<dbReference type="GO" id="GO:0042797">
    <property type="term" value="P:tRNA transcription by RNA polymerase III"/>
    <property type="evidence" value="ECO:0007669"/>
    <property type="project" value="TreeGrafter"/>
</dbReference>
<accession>A0A1J5TH25</accession>
<evidence type="ECO:0000256" key="2">
    <source>
        <dbReference type="ARBA" id="ARBA00023163"/>
    </source>
</evidence>
<keyword evidence="3" id="KW-0963">Cytoplasm</keyword>
<dbReference type="GO" id="GO:0000428">
    <property type="term" value="C:DNA-directed RNA polymerase complex"/>
    <property type="evidence" value="ECO:0007669"/>
    <property type="project" value="UniProtKB-KW"/>
</dbReference>
<evidence type="ECO:0000256" key="3">
    <source>
        <dbReference type="HAMAP-Rule" id="MF_00192"/>
    </source>
</evidence>
<dbReference type="Gene3D" id="3.90.940.10">
    <property type="match status" value="1"/>
</dbReference>
<proteinExistence type="inferred from homology"/>
<protein>
    <recommendedName>
        <fullName evidence="3">DNA-directed RNA polymerase subunit Rpo6</fullName>
        <ecNumber evidence="3">2.7.7.6</ecNumber>
    </recommendedName>
    <alternativeName>
        <fullName evidence="3">DNA-directed RNA polymerase subunit K</fullName>
    </alternativeName>
</protein>
<dbReference type="PANTHER" id="PTHR47227">
    <property type="entry name" value="DNA-DIRECTED RNA POLYMERASE SUBUNIT K"/>
    <property type="match status" value="1"/>
</dbReference>
<dbReference type="PROSITE" id="PS01111">
    <property type="entry name" value="RNA_POL_K_14KD"/>
    <property type="match status" value="1"/>
</dbReference>
<organism evidence="4 5">
    <name type="scientific">Marine Group III euryarchaeote CG-Bathy1</name>
    <dbReference type="NCBI Taxonomy" id="1889001"/>
    <lineage>
        <taxon>Archaea</taxon>
        <taxon>Methanobacteriati</taxon>
        <taxon>Thermoplasmatota</taxon>
        <taxon>Thermoplasmata</taxon>
        <taxon>Candidatus Thermoprofundales</taxon>
    </lineage>
</organism>
<comment type="similarity">
    <text evidence="3">Belongs to the archaeal Rpo6/eukaryotic RPB6 RNA polymerase subunit family.</text>
</comment>
<gene>
    <name evidence="3 4" type="primary">rpoK</name>
    <name evidence="3" type="synonym">rpo6</name>
    <name evidence="4" type="ORF">BEU04_00085</name>
</gene>
<evidence type="ECO:0000313" key="4">
    <source>
        <dbReference type="EMBL" id="OIR20250.1"/>
    </source>
</evidence>
<dbReference type="InterPro" id="IPR020708">
    <property type="entry name" value="DNA-dir_RNA_polK_14-18kDa_CS"/>
</dbReference>
<evidence type="ECO:0000256" key="1">
    <source>
        <dbReference type="ARBA" id="ARBA00022478"/>
    </source>
</evidence>
<keyword evidence="3" id="KW-0808">Transferase</keyword>
<dbReference type="Pfam" id="PF01192">
    <property type="entry name" value="RNA_pol_Rpb6"/>
    <property type="match status" value="1"/>
</dbReference>
<evidence type="ECO:0000313" key="5">
    <source>
        <dbReference type="Proteomes" id="UP000183815"/>
    </source>
</evidence>
<comment type="subcellular location">
    <subcellularLocation>
        <location evidence="3">Cytoplasm</location>
    </subcellularLocation>
</comment>
<reference evidence="4 5" key="1">
    <citation type="submission" date="2016-08" db="EMBL/GenBank/DDBJ databases">
        <title>New Insights into Marine Group III Euryarchaeota, from dark to light.</title>
        <authorList>
            <person name="Haro-Moreno J.M."/>
            <person name="Rodriguez-Valera F."/>
            <person name="Lopez-Garcia P."/>
            <person name="Moreira D."/>
            <person name="Martin-Cuadrado A.B."/>
        </authorList>
    </citation>
    <scope>NUCLEOTIDE SEQUENCE [LARGE SCALE GENOMIC DNA]</scope>
    <source>
        <strain evidence="4">CG-Bathy1</strain>
    </source>
</reference>
<dbReference type="PANTHER" id="PTHR47227:SF5">
    <property type="entry name" value="DNA-DIRECTED RNA POLYMERASES I, II, AND III SUBUNIT RPABC2"/>
    <property type="match status" value="1"/>
</dbReference>
<keyword evidence="1 3" id="KW-0240">DNA-directed RNA polymerase</keyword>
<comment type="catalytic activity">
    <reaction evidence="3">
        <text>RNA(n) + a ribonucleoside 5'-triphosphate = RNA(n+1) + diphosphate</text>
        <dbReference type="Rhea" id="RHEA:21248"/>
        <dbReference type="Rhea" id="RHEA-COMP:14527"/>
        <dbReference type="Rhea" id="RHEA-COMP:17342"/>
        <dbReference type="ChEBI" id="CHEBI:33019"/>
        <dbReference type="ChEBI" id="CHEBI:61557"/>
        <dbReference type="ChEBI" id="CHEBI:140395"/>
        <dbReference type="EC" id="2.7.7.6"/>
    </reaction>
</comment>
<dbReference type="InterPro" id="IPR006110">
    <property type="entry name" value="Pol_omega/Rpo6/RPB6"/>
</dbReference>
<dbReference type="GO" id="GO:0003677">
    <property type="term" value="F:DNA binding"/>
    <property type="evidence" value="ECO:0007669"/>
    <property type="project" value="UniProtKB-UniRule"/>
</dbReference>
<dbReference type="SUPFAM" id="SSF63562">
    <property type="entry name" value="RPB6/omega subunit-like"/>
    <property type="match status" value="1"/>
</dbReference>
<keyword evidence="2 3" id="KW-0804">Transcription</keyword>
<comment type="caution">
    <text evidence="4">The sequence shown here is derived from an EMBL/GenBank/DDBJ whole genome shotgun (WGS) entry which is preliminary data.</text>
</comment>
<dbReference type="HAMAP" id="MF_00192">
    <property type="entry name" value="RNApol_arch_Rpo6"/>
    <property type="match status" value="1"/>
</dbReference>
<dbReference type="NCBIfam" id="NF002208">
    <property type="entry name" value="PRK01099.1-3"/>
    <property type="match status" value="1"/>
</dbReference>
<dbReference type="Proteomes" id="UP000183815">
    <property type="component" value="Unassembled WGS sequence"/>
</dbReference>
<dbReference type="EC" id="2.7.7.6" evidence="3"/>
<dbReference type="InterPro" id="IPR036161">
    <property type="entry name" value="RPB6/omega-like_sf"/>
</dbReference>
<dbReference type="AlphaFoldDB" id="A0A1J5TH25"/>
<dbReference type="GO" id="GO:0005737">
    <property type="term" value="C:cytoplasm"/>
    <property type="evidence" value="ECO:0007669"/>
    <property type="project" value="UniProtKB-SubCell"/>
</dbReference>
<dbReference type="InterPro" id="IPR006111">
    <property type="entry name" value="Rpo6/Rpb6"/>
</dbReference>
<dbReference type="GO" id="GO:0006360">
    <property type="term" value="P:transcription by RNA polymerase I"/>
    <property type="evidence" value="ECO:0007669"/>
    <property type="project" value="TreeGrafter"/>
</dbReference>
<name>A0A1J5TH25_9ARCH</name>
<keyword evidence="3" id="KW-0548">Nucleotidyltransferase</keyword>
<sequence length="59" mass="6662">MKHTRFEKARIIGARAQQIAMGAPVNVKVPKEMIDPVLIAQLEYDEEVIPIDISRSDDN</sequence>
<comment type="function">
    <text evidence="3">DNA-dependent RNA polymerase (RNAP) catalyzes the transcription of DNA into RNA using the four ribonucleoside triphosphates as substrates.</text>
</comment>
<dbReference type="EMBL" id="MIYU01000001">
    <property type="protein sequence ID" value="OIR20250.1"/>
    <property type="molecule type" value="Genomic_DNA"/>
</dbReference>
<dbReference type="GO" id="GO:0003899">
    <property type="term" value="F:DNA-directed RNA polymerase activity"/>
    <property type="evidence" value="ECO:0007669"/>
    <property type="project" value="UniProtKB-UniRule"/>
</dbReference>
<dbReference type="GO" id="GO:0006366">
    <property type="term" value="P:transcription by RNA polymerase II"/>
    <property type="evidence" value="ECO:0007669"/>
    <property type="project" value="TreeGrafter"/>
</dbReference>
<comment type="subunit">
    <text evidence="3">Part of the RNA polymerase complex.</text>
</comment>